<evidence type="ECO:0000313" key="2">
    <source>
        <dbReference type="Proteomes" id="UP000260717"/>
    </source>
</evidence>
<organism evidence="1 2">
    <name type="scientific">Agathobacter rectalis</name>
    <dbReference type="NCBI Taxonomy" id="39491"/>
    <lineage>
        <taxon>Bacteria</taxon>
        <taxon>Bacillati</taxon>
        <taxon>Bacillota</taxon>
        <taxon>Clostridia</taxon>
        <taxon>Lachnospirales</taxon>
        <taxon>Lachnospiraceae</taxon>
        <taxon>Agathobacter</taxon>
    </lineage>
</organism>
<gene>
    <name evidence="1" type="ORF">DXC13_16315</name>
</gene>
<evidence type="ECO:0000313" key="1">
    <source>
        <dbReference type="EMBL" id="RGM41912.1"/>
    </source>
</evidence>
<sequence>MQDFKMSGSNMNELLTNMKAIKERIDDSYDELTRLMLRIESDELWKGKEKTTFMAYMGLMQQYHKSFSKANGDNPVQQAIDALKSHGDRVDDFYDEFQEYKDMEDMQ</sequence>
<proteinExistence type="predicted"/>
<accession>A0A3E4WIB5</accession>
<dbReference type="EMBL" id="QSTI01000086">
    <property type="protein sequence ID" value="RGM41912.1"/>
    <property type="molecule type" value="Genomic_DNA"/>
</dbReference>
<name>A0A3E4WIB5_9FIRM</name>
<comment type="caution">
    <text evidence="1">The sequence shown here is derived from an EMBL/GenBank/DDBJ whole genome shotgun (WGS) entry which is preliminary data.</text>
</comment>
<protein>
    <submittedName>
        <fullName evidence="1">Type VII secretion protein EsxB</fullName>
    </submittedName>
</protein>
<dbReference type="AlphaFoldDB" id="A0A3E4WIB5"/>
<dbReference type="Proteomes" id="UP000260717">
    <property type="component" value="Unassembled WGS sequence"/>
</dbReference>
<dbReference type="RefSeq" id="WP_117715749.1">
    <property type="nucleotide sequence ID" value="NZ_QSTI01000086.1"/>
</dbReference>
<reference evidence="1 2" key="1">
    <citation type="submission" date="2018-08" db="EMBL/GenBank/DDBJ databases">
        <title>A genome reference for cultivated species of the human gut microbiota.</title>
        <authorList>
            <person name="Zou Y."/>
            <person name="Xue W."/>
            <person name="Luo G."/>
        </authorList>
    </citation>
    <scope>NUCLEOTIDE SEQUENCE [LARGE SCALE GENOMIC DNA]</scope>
    <source>
        <strain evidence="1 2">OM08-12AT</strain>
    </source>
</reference>